<dbReference type="Pfam" id="PF13712">
    <property type="entry name" value="Glyco_tranf_2_5"/>
    <property type="match status" value="1"/>
</dbReference>
<evidence type="ECO:0000313" key="4">
    <source>
        <dbReference type="Proteomes" id="UP000521017"/>
    </source>
</evidence>
<evidence type="ECO:0000259" key="2">
    <source>
        <dbReference type="Pfam" id="PF13712"/>
    </source>
</evidence>
<dbReference type="Proteomes" id="UP000521017">
    <property type="component" value="Unassembled WGS sequence"/>
</dbReference>
<gene>
    <name evidence="3" type="ORF">HDF25_003137</name>
</gene>
<proteinExistence type="predicted"/>
<dbReference type="InterPro" id="IPR029044">
    <property type="entry name" value="Nucleotide-diphossugar_trans"/>
</dbReference>
<dbReference type="AlphaFoldDB" id="A0A7X0MJB1"/>
<dbReference type="Gene3D" id="3.90.550.10">
    <property type="entry name" value="Spore Coat Polysaccharide Biosynthesis Protein SpsA, Chain A"/>
    <property type="match status" value="1"/>
</dbReference>
<dbReference type="InterPro" id="IPR059123">
    <property type="entry name" value="StrF_dom"/>
</dbReference>
<sequence length="290" mass="34237">MLSIIVSSYQEQYYLDFEENLRKTCGIPYEIVRIWNPGTMSIYKAYNHGLVRSKYPYLLFVHEDVLFDSSGWGEVLVKQFEEDENVGLIGLAGVRLKTRAPSAWYENGKQHNVECIKQYDKGKLITDYIPGDKWEKPEAVVVIDGVFIAMRKATGLMFDERLDGFHNYDLSISLQAKAKGWKILVVKNILLSHFSMGNFDREWLLSAHCFYQLYRRQLPLVEEGVGYSKQLERNNYLLFFHQCLIHHQNRLALYYLFETWKIYFLTLTPYMMFVKLLVFQCKFFFGKRSV</sequence>
<dbReference type="SUPFAM" id="SSF53448">
    <property type="entry name" value="Nucleotide-diphospho-sugar transferases"/>
    <property type="match status" value="1"/>
</dbReference>
<dbReference type="CDD" id="cd00761">
    <property type="entry name" value="Glyco_tranf_GTA_type"/>
    <property type="match status" value="1"/>
</dbReference>
<keyword evidence="1" id="KW-0812">Transmembrane</keyword>
<feature type="domain" description="Streptomycin biosynthesis protein StrF" evidence="2">
    <location>
        <begin position="4"/>
        <end position="186"/>
    </location>
</feature>
<dbReference type="RefSeq" id="WP_184626288.1">
    <property type="nucleotide sequence ID" value="NZ_JACHCC010000008.1"/>
</dbReference>
<reference evidence="3 4" key="1">
    <citation type="submission" date="2020-08" db="EMBL/GenBank/DDBJ databases">
        <title>Genomic Encyclopedia of Type Strains, Phase IV (KMG-V): Genome sequencing to study the core and pangenomes of soil and plant-associated prokaryotes.</title>
        <authorList>
            <person name="Whitman W."/>
        </authorList>
    </citation>
    <scope>NUCLEOTIDE SEQUENCE [LARGE SCALE GENOMIC DNA]</scope>
    <source>
        <strain evidence="3 4">M2T3</strain>
    </source>
</reference>
<evidence type="ECO:0000256" key="1">
    <source>
        <dbReference type="SAM" id="Phobius"/>
    </source>
</evidence>
<name>A0A7X0MJB1_9SPHI</name>
<protein>
    <recommendedName>
        <fullName evidence="2">Streptomycin biosynthesis protein StrF domain-containing protein</fullName>
    </recommendedName>
</protein>
<organism evidence="3 4">
    <name type="scientific">Pedobacter cryoconitis</name>
    <dbReference type="NCBI Taxonomy" id="188932"/>
    <lineage>
        <taxon>Bacteria</taxon>
        <taxon>Pseudomonadati</taxon>
        <taxon>Bacteroidota</taxon>
        <taxon>Sphingobacteriia</taxon>
        <taxon>Sphingobacteriales</taxon>
        <taxon>Sphingobacteriaceae</taxon>
        <taxon>Pedobacter</taxon>
    </lineage>
</organism>
<feature type="transmembrane region" description="Helical" evidence="1">
    <location>
        <begin position="262"/>
        <end position="285"/>
    </location>
</feature>
<comment type="caution">
    <text evidence="3">The sequence shown here is derived from an EMBL/GenBank/DDBJ whole genome shotgun (WGS) entry which is preliminary data.</text>
</comment>
<keyword evidence="1" id="KW-1133">Transmembrane helix</keyword>
<dbReference type="EMBL" id="JACHCC010000008">
    <property type="protein sequence ID" value="MBB6500974.1"/>
    <property type="molecule type" value="Genomic_DNA"/>
</dbReference>
<accession>A0A7X0MJB1</accession>
<keyword evidence="1" id="KW-0472">Membrane</keyword>
<evidence type="ECO:0000313" key="3">
    <source>
        <dbReference type="EMBL" id="MBB6500974.1"/>
    </source>
</evidence>